<evidence type="ECO:0000313" key="3">
    <source>
        <dbReference type="EMBL" id="KAK8843905.1"/>
    </source>
</evidence>
<dbReference type="Gene3D" id="3.40.50.1460">
    <property type="match status" value="1"/>
</dbReference>
<evidence type="ECO:0000256" key="1">
    <source>
        <dbReference type="ARBA" id="ARBA00009941"/>
    </source>
</evidence>
<keyword evidence="4" id="KW-1185">Reference proteome</keyword>
<keyword evidence="2" id="KW-0732">Signal</keyword>
<feature type="signal peptide" evidence="2">
    <location>
        <begin position="1"/>
        <end position="19"/>
    </location>
</feature>
<gene>
    <name evidence="3" type="ORF">M9Y10_024988</name>
</gene>
<dbReference type="PANTHER" id="PTHR12000:SF42">
    <property type="entry name" value="LEGUMAIN"/>
    <property type="match status" value="1"/>
</dbReference>
<name>A0ABR2HBS9_9EUKA</name>
<evidence type="ECO:0008006" key="5">
    <source>
        <dbReference type="Google" id="ProtNLM"/>
    </source>
</evidence>
<comment type="caution">
    <text evidence="3">The sequence shown here is derived from an EMBL/GenBank/DDBJ whole genome shotgun (WGS) entry which is preliminary data.</text>
</comment>
<dbReference type="InterPro" id="IPR001096">
    <property type="entry name" value="Peptidase_C13"/>
</dbReference>
<comment type="similarity">
    <text evidence="1">Belongs to the peptidase C13 family.</text>
</comment>
<dbReference type="PANTHER" id="PTHR12000">
    <property type="entry name" value="HEMOGLOBINASE FAMILY MEMBER"/>
    <property type="match status" value="1"/>
</dbReference>
<proteinExistence type="inferred from homology"/>
<protein>
    <recommendedName>
        <fullName evidence="5">Legumain</fullName>
    </recommendedName>
</protein>
<feature type="chain" id="PRO_5047093035" description="Legumain" evidence="2">
    <location>
        <begin position="20"/>
        <end position="391"/>
    </location>
</feature>
<reference evidence="3 4" key="1">
    <citation type="submission" date="2024-04" db="EMBL/GenBank/DDBJ databases">
        <title>Tritrichomonas musculus Genome.</title>
        <authorList>
            <person name="Alves-Ferreira E."/>
            <person name="Grigg M."/>
            <person name="Lorenzi H."/>
            <person name="Galac M."/>
        </authorList>
    </citation>
    <scope>NUCLEOTIDE SEQUENCE [LARGE SCALE GENOMIC DNA]</scope>
    <source>
        <strain evidence="3 4">EAF2021</strain>
    </source>
</reference>
<dbReference type="PRINTS" id="PR00776">
    <property type="entry name" value="HEMOGLOBNASE"/>
</dbReference>
<accession>A0ABR2HBS9</accession>
<evidence type="ECO:0000256" key="2">
    <source>
        <dbReference type="SAM" id="SignalP"/>
    </source>
</evidence>
<evidence type="ECO:0000313" key="4">
    <source>
        <dbReference type="Proteomes" id="UP001470230"/>
    </source>
</evidence>
<organism evidence="3 4">
    <name type="scientific">Tritrichomonas musculus</name>
    <dbReference type="NCBI Taxonomy" id="1915356"/>
    <lineage>
        <taxon>Eukaryota</taxon>
        <taxon>Metamonada</taxon>
        <taxon>Parabasalia</taxon>
        <taxon>Tritrichomonadida</taxon>
        <taxon>Tritrichomonadidae</taxon>
        <taxon>Tritrichomonas</taxon>
    </lineage>
</organism>
<dbReference type="EMBL" id="JAPFFF010000034">
    <property type="protein sequence ID" value="KAK8843905.1"/>
    <property type="molecule type" value="Genomic_DNA"/>
</dbReference>
<dbReference type="Proteomes" id="UP001470230">
    <property type="component" value="Unassembled WGS sequence"/>
</dbReference>
<dbReference type="Pfam" id="PF01650">
    <property type="entry name" value="Peptidase_C13"/>
    <property type="match status" value="1"/>
</dbReference>
<sequence>MFLILASLVSCKRFALLYAGSNQFYNYRHQADIFTIYNQLLERGYTSNDISLYAYNDIVNDPSNPYVGQVFHALDHKVNVYPGDQAVNVKGESVTAHMLYVGLSTLPTSRNDDIFIYYDNHGGPGILGVPDGNGEDITSDLLAEAFNNCSTGHHYKQILFLIEACYAGSVAQEITAPNVAIITAANDAESSYAAVYDEELGTFLSNEFSNNFIALIDESPDITVGELYDTLKKNTKQSHVSYYGDETMKSQSLSTFIGKPSTTVKHNIDRSALQLAKPKQATEKTLEFLSSHEKASIRARARLQQLRLKAQTEKLEAVLDLLVKYVDPKNYDKIMNDTKSKLTPTYFEVLKIFNEKFGKVNPDDYGRLMVLKALAATHSKAEIVQGIYSIF</sequence>